<dbReference type="SMART" id="SM01266">
    <property type="entry name" value="Mac"/>
    <property type="match status" value="1"/>
</dbReference>
<dbReference type="PANTHER" id="PTHR23416">
    <property type="entry name" value="SIALIC ACID SYNTHASE-RELATED"/>
    <property type="match status" value="1"/>
</dbReference>
<dbReference type="Pfam" id="PF00132">
    <property type="entry name" value="Hexapep"/>
    <property type="match status" value="1"/>
</dbReference>
<dbReference type="PROSITE" id="PS00101">
    <property type="entry name" value="HEXAPEP_TRANSFERASES"/>
    <property type="match status" value="1"/>
</dbReference>
<proteinExistence type="inferred from homology"/>
<evidence type="ECO:0000313" key="10">
    <source>
        <dbReference type="EMBL" id="KPP91567.1"/>
    </source>
</evidence>
<dbReference type="FunFam" id="2.160.10.10:FF:000025">
    <property type="entry name" value="Hexapeptide-repeat containing-acetyltransferase"/>
    <property type="match status" value="1"/>
</dbReference>
<keyword evidence="12" id="KW-1185">Reference proteome</keyword>
<dbReference type="AlphaFoldDB" id="A0A0P7WVD2"/>
<evidence type="ECO:0000313" key="9">
    <source>
        <dbReference type="EMBL" id="CUX82902.1"/>
    </source>
</evidence>
<dbReference type="GO" id="GO:0008374">
    <property type="term" value="F:O-acyltransferase activity"/>
    <property type="evidence" value="ECO:0007669"/>
    <property type="project" value="TreeGrafter"/>
</dbReference>
<comment type="similarity">
    <text evidence="1">Belongs to the transferase hexapeptide repeat family.</text>
</comment>
<dbReference type="InterPro" id="IPR011004">
    <property type="entry name" value="Trimer_LpxA-like_sf"/>
</dbReference>
<evidence type="ECO:0000256" key="2">
    <source>
        <dbReference type="ARBA" id="ARBA00022458"/>
    </source>
</evidence>
<comment type="caution">
    <text evidence="10">The sequence shown here is derived from an EMBL/GenBank/DDBJ whole genome shotgun (WGS) entry which is preliminary data.</text>
</comment>
<dbReference type="InterPro" id="IPR018357">
    <property type="entry name" value="Hexapep_transf_CS"/>
</dbReference>
<dbReference type="GO" id="GO:0005829">
    <property type="term" value="C:cytosol"/>
    <property type="evidence" value="ECO:0007669"/>
    <property type="project" value="TreeGrafter"/>
</dbReference>
<evidence type="ECO:0000256" key="1">
    <source>
        <dbReference type="ARBA" id="ARBA00007274"/>
    </source>
</evidence>
<dbReference type="PATRIC" id="fig|1666912.4.peg.1185"/>
<dbReference type="EMBL" id="LJSG01000013">
    <property type="protein sequence ID" value="KPP91567.1"/>
    <property type="molecule type" value="Genomic_DNA"/>
</dbReference>
<reference evidence="10 11" key="1">
    <citation type="submission" date="2015-09" db="EMBL/GenBank/DDBJ databases">
        <title>Identification and resolution of microdiversity through metagenomic sequencing of parallel consortia.</title>
        <authorList>
            <person name="Nelson W.C."/>
            <person name="Romine M.F."/>
            <person name="Lindemann S.R."/>
        </authorList>
    </citation>
    <scope>NUCLEOTIDE SEQUENCE [LARGE SCALE GENOMIC DNA]</scope>
    <source>
        <strain evidence="10">HL-91</strain>
    </source>
</reference>
<evidence type="ECO:0000313" key="11">
    <source>
        <dbReference type="Proteomes" id="UP000050413"/>
    </source>
</evidence>
<feature type="domain" description="Maltose/galactoside acetyltransferase" evidence="8">
    <location>
        <begin position="8"/>
        <end position="61"/>
    </location>
</feature>
<reference evidence="9 12" key="2">
    <citation type="submission" date="2016-01" db="EMBL/GenBank/DDBJ databases">
        <authorList>
            <person name="Varghese N."/>
        </authorList>
    </citation>
    <scope>NUCLEOTIDE SEQUENCE [LARGE SCALE GENOMIC DNA]</scope>
    <source>
        <strain evidence="9 12">HL-91</strain>
    </source>
</reference>
<dbReference type="Pfam" id="PF12464">
    <property type="entry name" value="Mac"/>
    <property type="match status" value="1"/>
</dbReference>
<evidence type="ECO:0000256" key="3">
    <source>
        <dbReference type="ARBA" id="ARBA00022679"/>
    </source>
</evidence>
<name>A0A0P7WVD2_9RHOB</name>
<keyword evidence="3 10" id="KW-0808">Transferase</keyword>
<keyword evidence="5" id="KW-0012">Acyltransferase</keyword>
<dbReference type="CDD" id="cd03357">
    <property type="entry name" value="LbH_MAT_GAT"/>
    <property type="match status" value="1"/>
</dbReference>
<dbReference type="InterPro" id="IPR001451">
    <property type="entry name" value="Hexapep"/>
</dbReference>
<dbReference type="Proteomes" id="UP000050413">
    <property type="component" value="Unassembled WGS sequence"/>
</dbReference>
<accession>A0A0P7WVD2</accession>
<comment type="function">
    <text evidence="6">Acetyltransferase implicated in the O-acetylation of Nod factors.</text>
</comment>
<evidence type="ECO:0000256" key="5">
    <source>
        <dbReference type="ARBA" id="ARBA00023315"/>
    </source>
</evidence>
<dbReference type="RefSeq" id="WP_245638821.1">
    <property type="nucleotide sequence ID" value="NZ_FBYC01000004.1"/>
</dbReference>
<evidence type="ECO:0000256" key="4">
    <source>
        <dbReference type="ARBA" id="ARBA00022737"/>
    </source>
</evidence>
<protein>
    <recommendedName>
        <fullName evidence="7">Nodulation protein L</fullName>
    </recommendedName>
</protein>
<dbReference type="SUPFAM" id="SSF51161">
    <property type="entry name" value="Trimeric LpxA-like enzymes"/>
    <property type="match status" value="1"/>
</dbReference>
<dbReference type="PANTHER" id="PTHR23416:SF23">
    <property type="entry name" value="ACETYLTRANSFERASE C18B11.09C-RELATED"/>
    <property type="match status" value="1"/>
</dbReference>
<dbReference type="EMBL" id="FBYC01000004">
    <property type="protein sequence ID" value="CUX82902.1"/>
    <property type="molecule type" value="Genomic_DNA"/>
</dbReference>
<dbReference type="InterPro" id="IPR024688">
    <property type="entry name" value="Mac_dom"/>
</dbReference>
<keyword evidence="2" id="KW-0536">Nodulation</keyword>
<evidence type="ECO:0000256" key="7">
    <source>
        <dbReference type="ARBA" id="ARBA00067695"/>
    </source>
</evidence>
<evidence type="ECO:0000313" key="12">
    <source>
        <dbReference type="Proteomes" id="UP000182045"/>
    </source>
</evidence>
<dbReference type="Gene3D" id="2.160.10.10">
    <property type="entry name" value="Hexapeptide repeat proteins"/>
    <property type="match status" value="1"/>
</dbReference>
<dbReference type="GO" id="GO:0016407">
    <property type="term" value="F:acetyltransferase activity"/>
    <property type="evidence" value="ECO:0007669"/>
    <property type="project" value="InterPro"/>
</dbReference>
<evidence type="ECO:0000256" key="6">
    <source>
        <dbReference type="ARBA" id="ARBA00055587"/>
    </source>
</evidence>
<dbReference type="Proteomes" id="UP000182045">
    <property type="component" value="Unassembled WGS sequence"/>
</dbReference>
<dbReference type="InterPro" id="IPR051159">
    <property type="entry name" value="Hexapeptide_acetyltransf"/>
</dbReference>
<dbReference type="STRING" id="1666912.Ga0058931_2653"/>
<gene>
    <name evidence="10" type="primary">maa</name>
    <name evidence="9" type="ORF">Ga0058931_2653</name>
    <name evidence="10" type="ORF">HLUCCA05_00225</name>
</gene>
<keyword evidence="4" id="KW-0677">Repeat</keyword>
<sequence length="187" mass="19804">MDVVLSERDKMLSGAPYDPGCPELVALRTRAQRLMRDYNQTIYGDAQRAELMQALLGTWNGAVIRPPFHVDYGVNIHFGPGCFANFNLVVLDVCPVHIGARSQIGPNVQILTADHPRDAATRATGAEWGRPVTIGADVWIGGGAIILPGVTVGDGAIIAAGAVVTRDVPAGVTVMGNPARPQKQKEG</sequence>
<organism evidence="10 11">
    <name type="scientific">Roseibaca calidilacus</name>
    <dbReference type="NCBI Taxonomy" id="1666912"/>
    <lineage>
        <taxon>Bacteria</taxon>
        <taxon>Pseudomonadati</taxon>
        <taxon>Pseudomonadota</taxon>
        <taxon>Alphaproteobacteria</taxon>
        <taxon>Rhodobacterales</taxon>
        <taxon>Paracoccaceae</taxon>
        <taxon>Roseinatronobacter</taxon>
    </lineage>
</organism>
<evidence type="ECO:0000259" key="8">
    <source>
        <dbReference type="SMART" id="SM01266"/>
    </source>
</evidence>